<dbReference type="AlphaFoldDB" id="A0A4Q6XRE4"/>
<organism evidence="1 2">
    <name type="scientific">Sphingobacterium corticibacterium</name>
    <dbReference type="NCBI Taxonomy" id="2484746"/>
    <lineage>
        <taxon>Bacteria</taxon>
        <taxon>Pseudomonadati</taxon>
        <taxon>Bacteroidota</taxon>
        <taxon>Sphingobacteriia</taxon>
        <taxon>Sphingobacteriales</taxon>
        <taxon>Sphingobacteriaceae</taxon>
        <taxon>Sphingobacterium</taxon>
    </lineage>
</organism>
<evidence type="ECO:0000313" key="2">
    <source>
        <dbReference type="Proteomes" id="UP000292855"/>
    </source>
</evidence>
<sequence>MKRIISFLLLVSLAYQCLGSMGVFVWFESNRSYIANVLCENRAKPEMHCNGQCVLMKKLKALEEKSSDKSLPQNAKHETFLCVMQEWLVMPESISIQLVNKYVSYYKAYYSFIHFKNNFRPPRFNA</sequence>
<dbReference type="RefSeq" id="WP_130141202.1">
    <property type="nucleotide sequence ID" value="NZ_SGIT01000002.1"/>
</dbReference>
<keyword evidence="2" id="KW-1185">Reference proteome</keyword>
<gene>
    <name evidence="1" type="ORF">EWE74_08805</name>
</gene>
<protein>
    <submittedName>
        <fullName evidence="1">Uncharacterized protein</fullName>
    </submittedName>
</protein>
<dbReference type="OrthoDB" id="980645at2"/>
<proteinExistence type="predicted"/>
<dbReference type="EMBL" id="SGIT01000002">
    <property type="protein sequence ID" value="RZF59279.1"/>
    <property type="molecule type" value="Genomic_DNA"/>
</dbReference>
<comment type="caution">
    <text evidence="1">The sequence shown here is derived from an EMBL/GenBank/DDBJ whole genome shotgun (WGS) entry which is preliminary data.</text>
</comment>
<accession>A0A4Q6XRE4</accession>
<dbReference type="Proteomes" id="UP000292855">
    <property type="component" value="Unassembled WGS sequence"/>
</dbReference>
<evidence type="ECO:0000313" key="1">
    <source>
        <dbReference type="EMBL" id="RZF59279.1"/>
    </source>
</evidence>
<name>A0A4Q6XRE4_9SPHI</name>
<reference evidence="1 2" key="1">
    <citation type="submission" date="2019-02" db="EMBL/GenBank/DDBJ databases">
        <authorList>
            <person name="Li Y."/>
        </authorList>
    </citation>
    <scope>NUCLEOTIDE SEQUENCE [LARGE SCALE GENOMIC DNA]</scope>
    <source>
        <strain evidence="1 2">30C10-4-7</strain>
    </source>
</reference>